<gene>
    <name evidence="2" type="ORF">CYCCA115_LOCUS1233</name>
</gene>
<comment type="caution">
    <text evidence="2">The sequence shown here is derived from an EMBL/GenBank/DDBJ whole genome shotgun (WGS) entry which is preliminary data.</text>
</comment>
<proteinExistence type="predicted"/>
<protein>
    <submittedName>
        <fullName evidence="2">Uncharacterized protein</fullName>
    </submittedName>
</protein>
<accession>A0AAD2FG21</accession>
<evidence type="ECO:0000313" key="3">
    <source>
        <dbReference type="Proteomes" id="UP001295423"/>
    </source>
</evidence>
<evidence type="ECO:0000313" key="2">
    <source>
        <dbReference type="EMBL" id="CAJ1926628.1"/>
    </source>
</evidence>
<dbReference type="EMBL" id="CAKOGP040000003">
    <property type="protein sequence ID" value="CAJ1926628.1"/>
    <property type="molecule type" value="Genomic_DNA"/>
</dbReference>
<dbReference type="AlphaFoldDB" id="A0AAD2FG21"/>
<sequence length="110" mass="12168">MQPSKTNIYSGSFPNNTDDRSGDGQHDETHANWHQQQSLNVSSAPLAFLHSPIILSRGDGDSNASPAEQRRKWVIDIVDEALDVINGKYDDRESLLFNSSSGLSPNFPKQ</sequence>
<evidence type="ECO:0000256" key="1">
    <source>
        <dbReference type="SAM" id="MobiDB-lite"/>
    </source>
</evidence>
<feature type="compositionally biased region" description="Polar residues" evidence="1">
    <location>
        <begin position="1"/>
        <end position="16"/>
    </location>
</feature>
<reference evidence="2" key="1">
    <citation type="submission" date="2023-08" db="EMBL/GenBank/DDBJ databases">
        <authorList>
            <person name="Audoor S."/>
            <person name="Bilcke G."/>
        </authorList>
    </citation>
    <scope>NUCLEOTIDE SEQUENCE</scope>
</reference>
<feature type="region of interest" description="Disordered" evidence="1">
    <location>
        <begin position="1"/>
        <end position="35"/>
    </location>
</feature>
<dbReference type="Proteomes" id="UP001295423">
    <property type="component" value="Unassembled WGS sequence"/>
</dbReference>
<name>A0AAD2FG21_9STRA</name>
<organism evidence="2 3">
    <name type="scientific">Cylindrotheca closterium</name>
    <dbReference type="NCBI Taxonomy" id="2856"/>
    <lineage>
        <taxon>Eukaryota</taxon>
        <taxon>Sar</taxon>
        <taxon>Stramenopiles</taxon>
        <taxon>Ochrophyta</taxon>
        <taxon>Bacillariophyta</taxon>
        <taxon>Bacillariophyceae</taxon>
        <taxon>Bacillariophycidae</taxon>
        <taxon>Bacillariales</taxon>
        <taxon>Bacillariaceae</taxon>
        <taxon>Cylindrotheca</taxon>
    </lineage>
</organism>
<feature type="compositionally biased region" description="Basic and acidic residues" evidence="1">
    <location>
        <begin position="17"/>
        <end position="31"/>
    </location>
</feature>
<keyword evidence="3" id="KW-1185">Reference proteome</keyword>